<dbReference type="EMBL" id="JAUYZG010000010">
    <property type="protein sequence ID" value="KAK2896874.1"/>
    <property type="molecule type" value="Genomic_DNA"/>
</dbReference>
<dbReference type="Proteomes" id="UP001187343">
    <property type="component" value="Unassembled WGS sequence"/>
</dbReference>
<evidence type="ECO:0000313" key="1">
    <source>
        <dbReference type="EMBL" id="KAK2896874.1"/>
    </source>
</evidence>
<gene>
    <name evidence="1" type="ORF">Q8A67_011362</name>
</gene>
<accession>A0AA88TXZ7</accession>
<proteinExistence type="predicted"/>
<dbReference type="AlphaFoldDB" id="A0AA88TXZ7"/>
<organism evidence="1 2">
    <name type="scientific">Cirrhinus molitorella</name>
    <name type="common">mud carp</name>
    <dbReference type="NCBI Taxonomy" id="172907"/>
    <lineage>
        <taxon>Eukaryota</taxon>
        <taxon>Metazoa</taxon>
        <taxon>Chordata</taxon>
        <taxon>Craniata</taxon>
        <taxon>Vertebrata</taxon>
        <taxon>Euteleostomi</taxon>
        <taxon>Actinopterygii</taxon>
        <taxon>Neopterygii</taxon>
        <taxon>Teleostei</taxon>
        <taxon>Ostariophysi</taxon>
        <taxon>Cypriniformes</taxon>
        <taxon>Cyprinidae</taxon>
        <taxon>Labeoninae</taxon>
        <taxon>Labeonini</taxon>
        <taxon>Cirrhinus</taxon>
    </lineage>
</organism>
<keyword evidence="2" id="KW-1185">Reference proteome</keyword>
<reference evidence="1" key="1">
    <citation type="submission" date="2023-08" db="EMBL/GenBank/DDBJ databases">
        <title>Chromosome-level Genome Assembly of mud carp (Cirrhinus molitorella).</title>
        <authorList>
            <person name="Liu H."/>
        </authorList>
    </citation>
    <scope>NUCLEOTIDE SEQUENCE</scope>
    <source>
        <strain evidence="1">Prfri</strain>
        <tissue evidence="1">Muscle</tissue>
    </source>
</reference>
<comment type="caution">
    <text evidence="1">The sequence shown here is derived from an EMBL/GenBank/DDBJ whole genome shotgun (WGS) entry which is preliminary data.</text>
</comment>
<name>A0AA88TXZ7_9TELE</name>
<sequence length="69" mass="8249">MSEKRTRGLRYLLEYRRTDPRNWRERPNPLTACGDTLGKRSQCVAGMRWSLWSARLQQMLAFEQQQCCL</sequence>
<protein>
    <submittedName>
        <fullName evidence="1">Uncharacterized protein</fullName>
    </submittedName>
</protein>
<evidence type="ECO:0000313" key="2">
    <source>
        <dbReference type="Proteomes" id="UP001187343"/>
    </source>
</evidence>